<dbReference type="RefSeq" id="WP_137332963.1">
    <property type="nucleotide sequence ID" value="NZ_CP040077.1"/>
</dbReference>
<protein>
    <recommendedName>
        <fullName evidence="4">Phage holin</fullName>
    </recommendedName>
</protein>
<evidence type="ECO:0008006" key="4">
    <source>
        <dbReference type="Google" id="ProtNLM"/>
    </source>
</evidence>
<keyword evidence="1" id="KW-0472">Membrane</keyword>
<dbReference type="KEGG" id="tvl:FAZ95_13735"/>
<dbReference type="Proteomes" id="UP000298656">
    <property type="component" value="Chromosome 1"/>
</dbReference>
<keyword evidence="3" id="KW-1185">Reference proteome</keyword>
<dbReference type="EMBL" id="CP040077">
    <property type="protein sequence ID" value="QCP50144.1"/>
    <property type="molecule type" value="Genomic_DNA"/>
</dbReference>
<feature type="transmembrane region" description="Helical" evidence="1">
    <location>
        <begin position="7"/>
        <end position="24"/>
    </location>
</feature>
<proteinExistence type="predicted"/>
<dbReference type="AlphaFoldDB" id="A0A4P8ISY9"/>
<evidence type="ECO:0000313" key="3">
    <source>
        <dbReference type="Proteomes" id="UP000298656"/>
    </source>
</evidence>
<dbReference type="OrthoDB" id="9130490at2"/>
<dbReference type="Pfam" id="PF16931">
    <property type="entry name" value="Phage_holin_8"/>
    <property type="match status" value="1"/>
</dbReference>
<accession>A0A4P8ISY9</accession>
<gene>
    <name evidence="2" type="ORF">FAZ95_13735</name>
</gene>
<keyword evidence="1" id="KW-1133">Transmembrane helix</keyword>
<feature type="transmembrane region" description="Helical" evidence="1">
    <location>
        <begin position="57"/>
        <end position="77"/>
    </location>
</feature>
<feature type="transmembrane region" description="Helical" evidence="1">
    <location>
        <begin position="30"/>
        <end position="45"/>
    </location>
</feature>
<sequence>MPEPVSAASAMLVGVAAGVALGVIEAEPRLGMLSGVFCGAVLFLLRTREPSRLKKAIYFGISLVGGYAITPAVRAAAAWLPEWFAAFISAASVVVVAMIVLDWSEVAIPQILNRLVDMILGRQS</sequence>
<dbReference type="InterPro" id="IPR032637">
    <property type="entry name" value="Phage_holin-like"/>
</dbReference>
<evidence type="ECO:0000256" key="1">
    <source>
        <dbReference type="SAM" id="Phobius"/>
    </source>
</evidence>
<organism evidence="2 3">
    <name type="scientific">Trinickia violacea</name>
    <dbReference type="NCBI Taxonomy" id="2571746"/>
    <lineage>
        <taxon>Bacteria</taxon>
        <taxon>Pseudomonadati</taxon>
        <taxon>Pseudomonadota</taxon>
        <taxon>Betaproteobacteria</taxon>
        <taxon>Burkholderiales</taxon>
        <taxon>Burkholderiaceae</taxon>
        <taxon>Trinickia</taxon>
    </lineage>
</organism>
<keyword evidence="1" id="KW-0812">Transmembrane</keyword>
<name>A0A4P8ISY9_9BURK</name>
<reference evidence="2 3" key="1">
    <citation type="submission" date="2019-05" db="EMBL/GenBank/DDBJ databases">
        <title>Burkholderia sp. DHOD12, isolated from subtropical forest soil.</title>
        <authorList>
            <person name="Gao Z.-H."/>
            <person name="Qiu L.-H."/>
        </authorList>
    </citation>
    <scope>NUCLEOTIDE SEQUENCE [LARGE SCALE GENOMIC DNA]</scope>
    <source>
        <strain evidence="2 3">DHOD12</strain>
    </source>
</reference>
<evidence type="ECO:0000313" key="2">
    <source>
        <dbReference type="EMBL" id="QCP50144.1"/>
    </source>
</evidence>
<feature type="transmembrane region" description="Helical" evidence="1">
    <location>
        <begin position="83"/>
        <end position="104"/>
    </location>
</feature>